<proteinExistence type="predicted"/>
<dbReference type="KEGG" id="sgj:IAG43_34085"/>
<protein>
    <submittedName>
        <fullName evidence="2">Uncharacterized protein</fullName>
    </submittedName>
</protein>
<organism evidence="2 3">
    <name type="scientific">Streptomyces genisteinicus</name>
    <dbReference type="NCBI Taxonomy" id="2768068"/>
    <lineage>
        <taxon>Bacteria</taxon>
        <taxon>Bacillati</taxon>
        <taxon>Actinomycetota</taxon>
        <taxon>Actinomycetes</taxon>
        <taxon>Kitasatosporales</taxon>
        <taxon>Streptomycetaceae</taxon>
        <taxon>Streptomyces</taxon>
    </lineage>
</organism>
<accession>A0A7H0I5C8</accession>
<dbReference type="InterPro" id="IPR046200">
    <property type="entry name" value="DUF6233"/>
</dbReference>
<dbReference type="Pfam" id="PF19746">
    <property type="entry name" value="DUF6233"/>
    <property type="match status" value="1"/>
</dbReference>
<sequence length="110" mass="12079">MTDLPPDLVRLRTLEMWLVLSLDRVRERIAELERREREQRVGEARRPPTPAFTVETGIGADRPPLYVHVGGCHMAGQRVHAVSRGAAAQAVADGVEACSHCRADTELGVA</sequence>
<name>A0A7H0I5C8_9ACTN</name>
<evidence type="ECO:0000313" key="2">
    <source>
        <dbReference type="EMBL" id="QNP67994.1"/>
    </source>
</evidence>
<gene>
    <name evidence="2" type="ORF">IAG43_34085</name>
</gene>
<reference evidence="2 3" key="1">
    <citation type="submission" date="2020-08" db="EMBL/GenBank/DDBJ databases">
        <title>A novel species.</title>
        <authorList>
            <person name="Gao J."/>
        </authorList>
    </citation>
    <scope>NUCLEOTIDE SEQUENCE [LARGE SCALE GENOMIC DNA]</scope>
    <source>
        <strain evidence="2 3">CRPJ-33</strain>
        <plasmid evidence="2 3">unnamed3</plasmid>
    </source>
</reference>
<feature type="compositionally biased region" description="Basic and acidic residues" evidence="1">
    <location>
        <begin position="34"/>
        <end position="46"/>
    </location>
</feature>
<geneLocation type="plasmid" evidence="2 3">
    <name>unnamed3</name>
</geneLocation>
<dbReference type="Proteomes" id="UP000516230">
    <property type="component" value="Plasmid unnamed3"/>
</dbReference>
<dbReference type="AlphaFoldDB" id="A0A7H0I5C8"/>
<keyword evidence="2" id="KW-0614">Plasmid</keyword>
<feature type="region of interest" description="Disordered" evidence="1">
    <location>
        <begin position="34"/>
        <end position="57"/>
    </location>
</feature>
<keyword evidence="3" id="KW-1185">Reference proteome</keyword>
<evidence type="ECO:0000256" key="1">
    <source>
        <dbReference type="SAM" id="MobiDB-lite"/>
    </source>
</evidence>
<dbReference type="EMBL" id="CP060827">
    <property type="protein sequence ID" value="QNP67994.1"/>
    <property type="molecule type" value="Genomic_DNA"/>
</dbReference>
<evidence type="ECO:0000313" key="3">
    <source>
        <dbReference type="Proteomes" id="UP000516230"/>
    </source>
</evidence>
<dbReference type="RefSeq" id="WP_187745037.1">
    <property type="nucleotide sequence ID" value="NZ_CP060827.1"/>
</dbReference>